<dbReference type="GO" id="GO:0043139">
    <property type="term" value="F:5'-3' DNA helicase activity"/>
    <property type="evidence" value="ECO:0007669"/>
    <property type="project" value="UniProtKB-EC"/>
</dbReference>
<dbReference type="Pfam" id="PF14214">
    <property type="entry name" value="Helitron_like_N"/>
    <property type="match status" value="2"/>
</dbReference>
<dbReference type="Pfam" id="PF21530">
    <property type="entry name" value="Pif1_2B_dom"/>
    <property type="match status" value="1"/>
</dbReference>
<dbReference type="PANTHER" id="PTHR10492:SF92">
    <property type="entry name" value="ATP-DEPENDENT DNA HELICASE"/>
    <property type="match status" value="1"/>
</dbReference>
<feature type="domain" description="Helitron helicase-like" evidence="4">
    <location>
        <begin position="580"/>
        <end position="630"/>
    </location>
</feature>
<reference evidence="6" key="1">
    <citation type="submission" date="2015-12" db="EMBL/GenBank/DDBJ databases">
        <title>Update maize B73 reference genome by single molecule sequencing technologies.</title>
        <authorList>
            <consortium name="Maize Genome Sequencing Project"/>
            <person name="Ware D."/>
        </authorList>
    </citation>
    <scope>NUCLEOTIDE SEQUENCE</scope>
    <source>
        <tissue evidence="6">Seedling</tissue>
    </source>
</reference>
<keyword evidence="1" id="KW-0227">DNA damage</keyword>
<organism evidence="6">
    <name type="scientific">Zea mays</name>
    <name type="common">Maize</name>
    <dbReference type="NCBI Taxonomy" id="4577"/>
    <lineage>
        <taxon>Eukaryota</taxon>
        <taxon>Viridiplantae</taxon>
        <taxon>Streptophyta</taxon>
        <taxon>Embryophyta</taxon>
        <taxon>Tracheophyta</taxon>
        <taxon>Spermatophyta</taxon>
        <taxon>Magnoliopsida</taxon>
        <taxon>Liliopsida</taxon>
        <taxon>Poales</taxon>
        <taxon>Poaceae</taxon>
        <taxon>PACMAD clade</taxon>
        <taxon>Panicoideae</taxon>
        <taxon>Andropogonodae</taxon>
        <taxon>Andropogoneae</taxon>
        <taxon>Tripsacinae</taxon>
        <taxon>Zea</taxon>
    </lineage>
</organism>
<evidence type="ECO:0000259" key="5">
    <source>
        <dbReference type="Pfam" id="PF21530"/>
    </source>
</evidence>
<feature type="region of interest" description="Disordered" evidence="2">
    <location>
        <begin position="78"/>
        <end position="103"/>
    </location>
</feature>
<proteinExistence type="inferred from homology"/>
<evidence type="ECO:0000313" key="6">
    <source>
        <dbReference type="EMBL" id="AQL06292.1"/>
    </source>
</evidence>
<dbReference type="STRING" id="4577.A0A1D6P918"/>
<dbReference type="InterPro" id="IPR025476">
    <property type="entry name" value="Helitron_helicase-like"/>
</dbReference>
<keyword evidence="1" id="KW-0347">Helicase</keyword>
<keyword evidence="1" id="KW-0234">DNA repair</keyword>
<name>A0A1D6P918_MAIZE</name>
<evidence type="ECO:0000259" key="4">
    <source>
        <dbReference type="Pfam" id="PF14214"/>
    </source>
</evidence>
<dbReference type="GO" id="GO:0016787">
    <property type="term" value="F:hydrolase activity"/>
    <property type="evidence" value="ECO:0007669"/>
    <property type="project" value="UniProtKB-KW"/>
</dbReference>
<dbReference type="SUPFAM" id="SSF52540">
    <property type="entry name" value="P-loop containing nucleoside triphosphate hydrolases"/>
    <property type="match status" value="2"/>
</dbReference>
<dbReference type="InParanoid" id="A0A1D6P918"/>
<protein>
    <recommendedName>
        <fullName evidence="1">ATP-dependent DNA helicase</fullName>
        <ecNumber evidence="1">5.6.2.3</ecNumber>
    </recommendedName>
</protein>
<dbReference type="GO" id="GO:0006310">
    <property type="term" value="P:DNA recombination"/>
    <property type="evidence" value="ECO:0007669"/>
    <property type="project" value="UniProtKB-KW"/>
</dbReference>
<evidence type="ECO:0000259" key="3">
    <source>
        <dbReference type="Pfam" id="PF05970"/>
    </source>
</evidence>
<dbReference type="Gene3D" id="3.40.50.300">
    <property type="entry name" value="P-loop containing nucleotide triphosphate hydrolases"/>
    <property type="match status" value="1"/>
</dbReference>
<keyword evidence="1" id="KW-0378">Hydrolase</keyword>
<feature type="domain" description="DNA helicase Pif1-like DEAD-box helicase" evidence="3">
    <location>
        <begin position="1065"/>
        <end position="1213"/>
    </location>
</feature>
<dbReference type="InterPro" id="IPR010285">
    <property type="entry name" value="DNA_helicase_pif1-like_DEAD"/>
</dbReference>
<gene>
    <name evidence="6" type="ORF">ZEAMMB73_Zm00001d047375</name>
</gene>
<dbReference type="EC" id="5.6.2.3" evidence="1"/>
<dbReference type="Pfam" id="PF05970">
    <property type="entry name" value="PIF1"/>
    <property type="match status" value="1"/>
</dbReference>
<evidence type="ECO:0000256" key="2">
    <source>
        <dbReference type="SAM" id="MobiDB-lite"/>
    </source>
</evidence>
<dbReference type="FunFam" id="3.40.50.300:FF:002884">
    <property type="entry name" value="ATP-dependent DNA helicase"/>
    <property type="match status" value="1"/>
</dbReference>
<feature type="domain" description="Helitron helicase-like" evidence="4">
    <location>
        <begin position="523"/>
        <end position="578"/>
    </location>
</feature>
<dbReference type="InterPro" id="IPR049163">
    <property type="entry name" value="Pif1-like_2B_dom"/>
</dbReference>
<keyword evidence="1" id="KW-0547">Nucleotide-binding</keyword>
<keyword evidence="1" id="KW-0067">ATP-binding</keyword>
<feature type="compositionally biased region" description="Polar residues" evidence="2">
    <location>
        <begin position="94"/>
        <end position="103"/>
    </location>
</feature>
<dbReference type="GO" id="GO:0006281">
    <property type="term" value="P:DNA repair"/>
    <property type="evidence" value="ECO:0007669"/>
    <property type="project" value="UniProtKB-KW"/>
</dbReference>
<comment type="similarity">
    <text evidence="1">Belongs to the helicase family.</text>
</comment>
<dbReference type="GO" id="GO:0005524">
    <property type="term" value="F:ATP binding"/>
    <property type="evidence" value="ECO:0007669"/>
    <property type="project" value="UniProtKB-KW"/>
</dbReference>
<evidence type="ECO:0000256" key="1">
    <source>
        <dbReference type="RuleBase" id="RU363044"/>
    </source>
</evidence>
<dbReference type="PANTHER" id="PTHR10492">
    <property type="match status" value="1"/>
</dbReference>
<dbReference type="EMBL" id="CM000785">
    <property type="protein sequence ID" value="AQL06292.1"/>
    <property type="molecule type" value="Genomic_DNA"/>
</dbReference>
<dbReference type="InterPro" id="IPR027417">
    <property type="entry name" value="P-loop_NTPase"/>
</dbReference>
<comment type="catalytic activity">
    <reaction evidence="1">
        <text>ATP + H2O = ADP + phosphate + H(+)</text>
        <dbReference type="Rhea" id="RHEA:13065"/>
        <dbReference type="ChEBI" id="CHEBI:15377"/>
        <dbReference type="ChEBI" id="CHEBI:15378"/>
        <dbReference type="ChEBI" id="CHEBI:30616"/>
        <dbReference type="ChEBI" id="CHEBI:43474"/>
        <dbReference type="ChEBI" id="CHEBI:456216"/>
        <dbReference type="EC" id="5.6.2.3"/>
    </reaction>
</comment>
<dbReference type="CDD" id="cd18809">
    <property type="entry name" value="SF1_C_RecD"/>
    <property type="match status" value="1"/>
</dbReference>
<feature type="domain" description="DNA helicase Pif1-like 2B" evidence="5">
    <location>
        <begin position="1339"/>
        <end position="1380"/>
    </location>
</feature>
<sequence>MSKSARENYSRRQQEMLAQDSIAIENPKFTLELVWSSVDSQPPIVSLSSSKDMVISELSATPFVYASLQNKDVDMDKMTQSPRRQRHEHHVSSGERQSLISRQNQKFQSAIRRNFATATRDHGMEGESTSPCPVTAPHSDKMIEGADIGMQQQITPNVTTNDVDEGVLFVENHDEDVLFEDDDEEDGYLFAGQDGESIEDIEIDETQDAFTVNPDVPDLYDKVYSNIPKETHLLSTVADCDYCKAKKFQYEPPGFCCRNGQIDLALFETPPQLRRLWECSDADARHFRDNIRFFNGHFSFTSLYCCLDSMTTNMDCGIYTFRAHGMMYHNVRSFGREVGAEHKHLELYFYDDDPSLEHRYRKCRQEQFEKDNAVIKQLVEILKGNPYSEHLRSMGNIDNIEDYHIALNLDQTLNQKLYNVPITSEVAVVWIEGSERRGQFSNSVMLHGKDRSSHGIRSYHGCYDALSYPLFFPKGELGWHANIPKSNVSMDEVDAYRDQHRRSDANNDDTERPSHLCVSVRDYYCYRFQIRPSIFNPILHGKRLFQQFVVDTYIKIESSRLDFIRKNQDRLRADLYKDLDRPDLVVRIFRAKLEELKKRLTKHHILGKIRAYVYVVEFQKRGLPHVHFLLIMQRKYKLTCPNQYDHLISAEIPDNKKYPELYKMVIKHMMHGPCGLLNPKCPCTKGRASCKNHYPRAFSNATSQGKDSYPIYRRRDDGRKETVRGCELDNRWVVPYNPYLLRLFNCHINVEACGSIKAVKYLFKYIYKGHDRASVAVTDANKADGDVDEIKQYRDARWVTPPEALWRIFSFDLSQNSPPVMQLQLHLENMHMVSFHERAKVNHVVQRPGADRSMLTAYFEANRLHKEARGILYRDFPEWYTLQQGKVWQRRKRNTGGQVGRIVSAHPTEGERFYLQLLLNHVTGATSYADLRTVDGDTLPSFRETAQRRGLLEADDTIDECLNEAAIYQMPSALRRLFATILVYCEPNDVAELWQRHLDSMSEDYHHSTQSKTHVQQMSMGKDIKTFPLPAIIDKYDDSHGTDREIYEEESIEPTAEDVAMKETLNEEQRSAYDKILSVVDTNNGGVFFVDGPGGTGKTYLYKALLAALRSQDKITVATATSGVAASILPGGRTVHSRFKIPLTIDDGAVCSFTKQSRTAKLLQKASLIIWDEASMTKRQAIEALDNSMRDIMGRPRLPFGGRTVVFGGDFRQESMCHLKLVQNMRAQSDPWFAEYLLRVGGGTEEANNDGDVRLLDEVCVPYTGNDRDLDRLIDDIYPNLNENMSNTSYITSRAILSTRNDWVDMINMRMIDRFQGEQMMYHSFDTAVDDPNNYYPSEFLNTLTPNGLPPHVLKLKVGCPIMLLRNIDPANGLCNGTRKQFPIRLSFAMTVNKAQGQTIPNVGVYLLEPVFSHGQLYVALSRATARSKVKILAIPVHDEKKKKGVERNSAINGATYTKNIVYKEVLTS</sequence>
<dbReference type="SMR" id="A0A1D6P918"/>
<comment type="cofactor">
    <cofactor evidence="1">
        <name>Mg(2+)</name>
        <dbReference type="ChEBI" id="CHEBI:18420"/>
    </cofactor>
</comment>
<accession>A0A1D6P918</accession>
<dbReference type="GO" id="GO:0000723">
    <property type="term" value="P:telomere maintenance"/>
    <property type="evidence" value="ECO:0007669"/>
    <property type="project" value="InterPro"/>
</dbReference>
<keyword evidence="1" id="KW-0233">DNA recombination</keyword>